<evidence type="ECO:0000256" key="2">
    <source>
        <dbReference type="SAM" id="Phobius"/>
    </source>
</evidence>
<comment type="caution">
    <text evidence="3">The sequence shown here is derived from an EMBL/GenBank/DDBJ whole genome shotgun (WGS) entry which is preliminary data.</text>
</comment>
<evidence type="ECO:0000313" key="3">
    <source>
        <dbReference type="EMBL" id="KAK9809535.1"/>
    </source>
</evidence>
<keyword evidence="2" id="KW-1133">Transmembrane helix</keyword>
<keyword evidence="2" id="KW-0812">Transmembrane</keyword>
<dbReference type="Proteomes" id="UP001465755">
    <property type="component" value="Unassembled WGS sequence"/>
</dbReference>
<feature type="coiled-coil region" evidence="1">
    <location>
        <begin position="73"/>
        <end position="107"/>
    </location>
</feature>
<gene>
    <name evidence="3" type="ORF">WJX73_010139</name>
</gene>
<reference evidence="3 4" key="1">
    <citation type="journal article" date="2024" name="Nat. Commun.">
        <title>Phylogenomics reveals the evolutionary origins of lichenization in chlorophyte algae.</title>
        <authorList>
            <person name="Puginier C."/>
            <person name="Libourel C."/>
            <person name="Otte J."/>
            <person name="Skaloud P."/>
            <person name="Haon M."/>
            <person name="Grisel S."/>
            <person name="Petersen M."/>
            <person name="Berrin J.G."/>
            <person name="Delaux P.M."/>
            <person name="Dal Grande F."/>
            <person name="Keller J."/>
        </authorList>
    </citation>
    <scope>NUCLEOTIDE SEQUENCE [LARGE SCALE GENOMIC DNA]</scope>
    <source>
        <strain evidence="3 4">SAG 2036</strain>
    </source>
</reference>
<feature type="transmembrane region" description="Helical" evidence="2">
    <location>
        <begin position="108"/>
        <end position="138"/>
    </location>
</feature>
<evidence type="ECO:0000256" key="1">
    <source>
        <dbReference type="SAM" id="Coils"/>
    </source>
</evidence>
<keyword evidence="4" id="KW-1185">Reference proteome</keyword>
<organism evidence="3 4">
    <name type="scientific">Symbiochloris irregularis</name>
    <dbReference type="NCBI Taxonomy" id="706552"/>
    <lineage>
        <taxon>Eukaryota</taxon>
        <taxon>Viridiplantae</taxon>
        <taxon>Chlorophyta</taxon>
        <taxon>core chlorophytes</taxon>
        <taxon>Trebouxiophyceae</taxon>
        <taxon>Trebouxiales</taxon>
        <taxon>Trebouxiaceae</taxon>
        <taxon>Symbiochloris</taxon>
    </lineage>
</organism>
<name>A0AAW1PI63_9CHLO</name>
<keyword evidence="1" id="KW-0175">Coiled coil</keyword>
<dbReference type="EMBL" id="JALJOQ010000019">
    <property type="protein sequence ID" value="KAK9809535.1"/>
    <property type="molecule type" value="Genomic_DNA"/>
</dbReference>
<dbReference type="AlphaFoldDB" id="A0AAW1PI63"/>
<protein>
    <submittedName>
        <fullName evidence="3">Uncharacterized protein</fullName>
    </submittedName>
</protein>
<evidence type="ECO:0000313" key="4">
    <source>
        <dbReference type="Proteomes" id="UP001465755"/>
    </source>
</evidence>
<keyword evidence="2" id="KW-0472">Membrane</keyword>
<sequence>MARCNERYGSRRQHACRAEAAPGQAYCQDHLQIRTPRLEEPESSADTQQTHLNAATHALAASHTRYQLKKRALVQAAEEVAARERVADRKEEEARRQLQSARQLRRKFVWSVISAFLCGVAACGVVQAGGLVGCLYLTQLDILA</sequence>
<proteinExistence type="predicted"/>
<accession>A0AAW1PI63</accession>